<dbReference type="Proteomes" id="UP000177982">
    <property type="component" value="Unassembled WGS sequence"/>
</dbReference>
<reference evidence="2 3" key="1">
    <citation type="journal article" date="2016" name="Nat. Commun.">
        <title>Thousands of microbial genomes shed light on interconnected biogeochemical processes in an aquifer system.</title>
        <authorList>
            <person name="Anantharaman K."/>
            <person name="Brown C.T."/>
            <person name="Hug L.A."/>
            <person name="Sharon I."/>
            <person name="Castelle C.J."/>
            <person name="Probst A.J."/>
            <person name="Thomas B.C."/>
            <person name="Singh A."/>
            <person name="Wilkins M.J."/>
            <person name="Karaoz U."/>
            <person name="Brodie E.L."/>
            <person name="Williams K.H."/>
            <person name="Hubbard S.S."/>
            <person name="Banfield J.F."/>
        </authorList>
    </citation>
    <scope>NUCLEOTIDE SEQUENCE [LARGE SCALE GENOMIC DNA]</scope>
</reference>
<sequence>KVYALDIQKEALSLIRARAKIEHLLNIETVRADLELPRGSKLKDESADFVLISNILFQAEKKNEIIAESFRVLKPGGRLAIFEWDQSASTGGPPMRLRIPPNTAKTFAQNAGFALDREFSAGSHHYGFIFRKP</sequence>
<organism evidence="2 3">
    <name type="scientific">Candidatus Sungbacteria bacterium RIFCSPLOWO2_01_FULL_47_10</name>
    <dbReference type="NCBI Taxonomy" id="1802276"/>
    <lineage>
        <taxon>Bacteria</taxon>
        <taxon>Candidatus Sungiibacteriota</taxon>
    </lineage>
</organism>
<evidence type="ECO:0000313" key="3">
    <source>
        <dbReference type="Proteomes" id="UP000177982"/>
    </source>
</evidence>
<dbReference type="Pfam" id="PF08241">
    <property type="entry name" value="Methyltransf_11"/>
    <property type="match status" value="1"/>
</dbReference>
<accession>A0A1G2L0Y4</accession>
<dbReference type="EMBL" id="MHQO01000082">
    <property type="protein sequence ID" value="OHA04349.1"/>
    <property type="molecule type" value="Genomic_DNA"/>
</dbReference>
<dbReference type="Gene3D" id="3.40.50.150">
    <property type="entry name" value="Vaccinia Virus protein VP39"/>
    <property type="match status" value="1"/>
</dbReference>
<feature type="domain" description="Methyltransferase type 11" evidence="1">
    <location>
        <begin position="1"/>
        <end position="81"/>
    </location>
</feature>
<evidence type="ECO:0000259" key="1">
    <source>
        <dbReference type="Pfam" id="PF08241"/>
    </source>
</evidence>
<dbReference type="CDD" id="cd02440">
    <property type="entry name" value="AdoMet_MTases"/>
    <property type="match status" value="1"/>
</dbReference>
<dbReference type="AlphaFoldDB" id="A0A1G2L0Y4"/>
<proteinExistence type="predicted"/>
<comment type="caution">
    <text evidence="2">The sequence shown here is derived from an EMBL/GenBank/DDBJ whole genome shotgun (WGS) entry which is preliminary data.</text>
</comment>
<dbReference type="InterPro" id="IPR013216">
    <property type="entry name" value="Methyltransf_11"/>
</dbReference>
<protein>
    <recommendedName>
        <fullName evidence="1">Methyltransferase type 11 domain-containing protein</fullName>
    </recommendedName>
</protein>
<dbReference type="GO" id="GO:0008757">
    <property type="term" value="F:S-adenosylmethionine-dependent methyltransferase activity"/>
    <property type="evidence" value="ECO:0007669"/>
    <property type="project" value="InterPro"/>
</dbReference>
<feature type="non-terminal residue" evidence="2">
    <location>
        <position position="1"/>
    </location>
</feature>
<dbReference type="SUPFAM" id="SSF53335">
    <property type="entry name" value="S-adenosyl-L-methionine-dependent methyltransferases"/>
    <property type="match status" value="1"/>
</dbReference>
<evidence type="ECO:0000313" key="2">
    <source>
        <dbReference type="EMBL" id="OHA04349.1"/>
    </source>
</evidence>
<dbReference type="InterPro" id="IPR029063">
    <property type="entry name" value="SAM-dependent_MTases_sf"/>
</dbReference>
<name>A0A1G2L0Y4_9BACT</name>
<gene>
    <name evidence="2" type="ORF">A2934_04255</name>
</gene>